<feature type="compositionally biased region" description="Low complexity" evidence="6">
    <location>
        <begin position="257"/>
        <end position="273"/>
    </location>
</feature>
<dbReference type="AlphaFoldDB" id="A0AAD5WNH7"/>
<evidence type="ECO:0000313" key="9">
    <source>
        <dbReference type="EMBL" id="KAJ2895063.1"/>
    </source>
</evidence>
<keyword evidence="4 7" id="KW-0732">Signal</keyword>
<dbReference type="Proteomes" id="UP001201980">
    <property type="component" value="Unassembled WGS sequence"/>
</dbReference>
<feature type="domain" description="Cell wall mannoprotein PIR1-like C-terminal" evidence="8">
    <location>
        <begin position="93"/>
        <end position="165"/>
    </location>
</feature>
<dbReference type="Pfam" id="PF22799">
    <property type="entry name" value="PIR1-like_C"/>
    <property type="match status" value="1"/>
</dbReference>
<organism evidence="9 10">
    <name type="scientific">Zalerion maritima</name>
    <dbReference type="NCBI Taxonomy" id="339359"/>
    <lineage>
        <taxon>Eukaryota</taxon>
        <taxon>Fungi</taxon>
        <taxon>Dikarya</taxon>
        <taxon>Ascomycota</taxon>
        <taxon>Pezizomycotina</taxon>
        <taxon>Sordariomycetes</taxon>
        <taxon>Lulworthiomycetidae</taxon>
        <taxon>Lulworthiales</taxon>
        <taxon>Lulworthiaceae</taxon>
        <taxon>Zalerion</taxon>
    </lineage>
</organism>
<keyword evidence="10" id="KW-1185">Reference proteome</keyword>
<comment type="subcellular location">
    <subcellularLocation>
        <location evidence="1">Secreted</location>
        <location evidence="1">Cell wall</location>
    </subcellularLocation>
</comment>
<dbReference type="PANTHER" id="PTHR47254:SF1">
    <property type="entry name" value="CELL WALL MANNOPROTEIN CIS3-RELATED"/>
    <property type="match status" value="1"/>
</dbReference>
<feature type="chain" id="PRO_5041947061" evidence="7">
    <location>
        <begin position="16"/>
        <end position="304"/>
    </location>
</feature>
<dbReference type="GO" id="GO:0005199">
    <property type="term" value="F:structural constituent of cell wall"/>
    <property type="evidence" value="ECO:0007669"/>
    <property type="project" value="TreeGrafter"/>
</dbReference>
<evidence type="ECO:0000256" key="6">
    <source>
        <dbReference type="SAM" id="MobiDB-lite"/>
    </source>
</evidence>
<sequence>MKAAFALSLAGAVMALPQDVKPRDDCSSSYDGTFQVAVVSSDEMTKRGIAEVQHANQSCMHTVVERGTLAPNRLAKRSTCSEESLLEMTLYDGVLSDAENRTGYIASNYQFQFDDPPQTNALATDGFSVCGSSLALDSSTVWYQCLSGDFYNLYTDDWAEQCESIGLVLLDCDGTAASGDDVIVDTDVALPICQIEDGQIQAHTTPCVTATATAGVTTTYEVSSPAVTTAETTPVVTTAPTTVVSGSANTTIATPTISSTETTGETTAATVAPSASGTGTSDSTRLDGSVGALIIGLMATFLCL</sequence>
<evidence type="ECO:0000313" key="10">
    <source>
        <dbReference type="Proteomes" id="UP001201980"/>
    </source>
</evidence>
<evidence type="ECO:0000256" key="2">
    <source>
        <dbReference type="ARBA" id="ARBA00022512"/>
    </source>
</evidence>
<feature type="signal peptide" evidence="7">
    <location>
        <begin position="1"/>
        <end position="15"/>
    </location>
</feature>
<evidence type="ECO:0000256" key="5">
    <source>
        <dbReference type="ARBA" id="ARBA00038219"/>
    </source>
</evidence>
<reference evidence="9" key="1">
    <citation type="submission" date="2022-07" db="EMBL/GenBank/DDBJ databases">
        <title>Draft genome sequence of Zalerion maritima ATCC 34329, a (micro)plastics degrading marine fungus.</title>
        <authorList>
            <person name="Paco A."/>
            <person name="Goncalves M.F.M."/>
            <person name="Rocha-Santos T.A.P."/>
            <person name="Alves A."/>
        </authorList>
    </citation>
    <scope>NUCLEOTIDE SEQUENCE</scope>
    <source>
        <strain evidence="9">ATCC 34329</strain>
    </source>
</reference>
<evidence type="ECO:0000256" key="4">
    <source>
        <dbReference type="ARBA" id="ARBA00022729"/>
    </source>
</evidence>
<evidence type="ECO:0000256" key="7">
    <source>
        <dbReference type="SAM" id="SignalP"/>
    </source>
</evidence>
<feature type="region of interest" description="Disordered" evidence="6">
    <location>
        <begin position="257"/>
        <end position="283"/>
    </location>
</feature>
<name>A0AAD5WNH7_9PEZI</name>
<dbReference type="EMBL" id="JAKWBI020000432">
    <property type="protein sequence ID" value="KAJ2895063.1"/>
    <property type="molecule type" value="Genomic_DNA"/>
</dbReference>
<protein>
    <submittedName>
        <fullName evidence="9">Cell wall mannoprotein PIR3</fullName>
    </submittedName>
</protein>
<comment type="caution">
    <text evidence="9">The sequence shown here is derived from an EMBL/GenBank/DDBJ whole genome shotgun (WGS) entry which is preliminary data.</text>
</comment>
<dbReference type="GO" id="GO:0031505">
    <property type="term" value="P:fungal-type cell wall organization"/>
    <property type="evidence" value="ECO:0007669"/>
    <property type="project" value="TreeGrafter"/>
</dbReference>
<dbReference type="GO" id="GO:0009277">
    <property type="term" value="C:fungal-type cell wall"/>
    <property type="evidence" value="ECO:0007669"/>
    <property type="project" value="TreeGrafter"/>
</dbReference>
<gene>
    <name evidence="9" type="ORF">MKZ38_006970</name>
</gene>
<keyword evidence="3" id="KW-0964">Secreted</keyword>
<dbReference type="InterPro" id="IPR054508">
    <property type="entry name" value="PIR1-like_C"/>
</dbReference>
<evidence type="ECO:0000256" key="3">
    <source>
        <dbReference type="ARBA" id="ARBA00022525"/>
    </source>
</evidence>
<evidence type="ECO:0000259" key="8">
    <source>
        <dbReference type="Pfam" id="PF22799"/>
    </source>
</evidence>
<accession>A0AAD5WNH7</accession>
<comment type="similarity">
    <text evidence="5">Belongs to the PIR protein family.</text>
</comment>
<proteinExistence type="inferred from homology"/>
<dbReference type="PANTHER" id="PTHR47254">
    <property type="entry name" value="CELL WALL MANNOPROTEIN CIS3-RELATED"/>
    <property type="match status" value="1"/>
</dbReference>
<evidence type="ECO:0000256" key="1">
    <source>
        <dbReference type="ARBA" id="ARBA00004191"/>
    </source>
</evidence>
<keyword evidence="2" id="KW-0134">Cell wall</keyword>
<dbReference type="InterPro" id="IPR051153">
    <property type="entry name" value="Yeast_CWMannoprotein_PIR"/>
</dbReference>